<dbReference type="EMBL" id="BARS01040035">
    <property type="protein sequence ID" value="GAG31314.1"/>
    <property type="molecule type" value="Genomic_DNA"/>
</dbReference>
<name>X0WJZ4_9ZZZZ</name>
<dbReference type="AlphaFoldDB" id="X0WJZ4"/>
<accession>X0WJZ4</accession>
<comment type="caution">
    <text evidence="1">The sequence shown here is derived from an EMBL/GenBank/DDBJ whole genome shotgun (WGS) entry which is preliminary data.</text>
</comment>
<gene>
    <name evidence="1" type="ORF">S01H1_61089</name>
</gene>
<protein>
    <submittedName>
        <fullName evidence="1">Uncharacterized protein</fullName>
    </submittedName>
</protein>
<reference evidence="1" key="1">
    <citation type="journal article" date="2014" name="Front. Microbiol.">
        <title>High frequency of phylogenetically diverse reductive dehalogenase-homologous genes in deep subseafloor sedimentary metagenomes.</title>
        <authorList>
            <person name="Kawai M."/>
            <person name="Futagami T."/>
            <person name="Toyoda A."/>
            <person name="Takaki Y."/>
            <person name="Nishi S."/>
            <person name="Hori S."/>
            <person name="Arai W."/>
            <person name="Tsubouchi T."/>
            <person name="Morono Y."/>
            <person name="Uchiyama I."/>
            <person name="Ito T."/>
            <person name="Fujiyama A."/>
            <person name="Inagaki F."/>
            <person name="Takami H."/>
        </authorList>
    </citation>
    <scope>NUCLEOTIDE SEQUENCE</scope>
    <source>
        <strain evidence="1">Expedition CK06-06</strain>
    </source>
</reference>
<organism evidence="1">
    <name type="scientific">marine sediment metagenome</name>
    <dbReference type="NCBI Taxonomy" id="412755"/>
    <lineage>
        <taxon>unclassified sequences</taxon>
        <taxon>metagenomes</taxon>
        <taxon>ecological metagenomes</taxon>
    </lineage>
</organism>
<evidence type="ECO:0000313" key="1">
    <source>
        <dbReference type="EMBL" id="GAG31314.1"/>
    </source>
</evidence>
<proteinExistence type="predicted"/>
<sequence>MSEKGRVLLTNQIKWFRLGTIDKTAAEAEDNALDEAERFFSTAKLLDNSVFMDEIPESINGIEIRYLLTSDGATADLDIWAAKNGDDNLELVATVDVICGNQDTDDGKKFADTAILSNEDGWPKKPRTKVAGTDYIAVTHLDLCGRDKILVHGYGTFDEDTIIEVSGY</sequence>